<keyword evidence="3" id="KW-1185">Reference proteome</keyword>
<dbReference type="PROSITE" id="PS51257">
    <property type="entry name" value="PROKAR_LIPOPROTEIN"/>
    <property type="match status" value="1"/>
</dbReference>
<dbReference type="SUPFAM" id="SSF82171">
    <property type="entry name" value="DPP6 N-terminal domain-like"/>
    <property type="match status" value="1"/>
</dbReference>
<gene>
    <name evidence="2" type="ORF">OV287_06400</name>
</gene>
<dbReference type="RefSeq" id="WP_267533091.1">
    <property type="nucleotide sequence ID" value="NZ_JAPNKA010000001.1"/>
</dbReference>
<evidence type="ECO:0000256" key="1">
    <source>
        <dbReference type="SAM" id="Coils"/>
    </source>
</evidence>
<dbReference type="Gene3D" id="2.130.10.10">
    <property type="entry name" value="YVTN repeat-like/Quinoprotein amine dehydrogenase"/>
    <property type="match status" value="1"/>
</dbReference>
<name>A0ABT3ZXI4_9BACT</name>
<evidence type="ECO:0000313" key="2">
    <source>
        <dbReference type="EMBL" id="MCY1074110.1"/>
    </source>
</evidence>
<proteinExistence type="predicted"/>
<protein>
    <submittedName>
        <fullName evidence="2">Uncharacterized protein</fullName>
    </submittedName>
</protein>
<reference evidence="2 3" key="1">
    <citation type="submission" date="2022-11" db="EMBL/GenBank/DDBJ databases">
        <title>Minimal conservation of predation-associated metabolite biosynthetic gene clusters underscores biosynthetic potential of Myxococcota including descriptions for ten novel species: Archangium lansinium sp. nov., Myxococcus landrumus sp. nov., Nannocystis bai.</title>
        <authorList>
            <person name="Ahearne A."/>
            <person name="Stevens C."/>
            <person name="Phillips K."/>
        </authorList>
    </citation>
    <scope>NUCLEOTIDE SEQUENCE [LARGE SCALE GENOMIC DNA]</scope>
    <source>
        <strain evidence="2 3">MIWBW</strain>
    </source>
</reference>
<comment type="caution">
    <text evidence="2">The sequence shown here is derived from an EMBL/GenBank/DDBJ whole genome shotgun (WGS) entry which is preliminary data.</text>
</comment>
<accession>A0ABT3ZXI4</accession>
<feature type="coiled-coil region" evidence="1">
    <location>
        <begin position="68"/>
        <end position="95"/>
    </location>
</feature>
<evidence type="ECO:0000313" key="3">
    <source>
        <dbReference type="Proteomes" id="UP001207654"/>
    </source>
</evidence>
<sequence>MKARGWLVAAALVLAGCKSEREKYLEGVESEWQRLTASEPAVDTERVRAYEAFLARFPEANPHGNPHAEEARRHMGEAQARLDAEAKRLQLVQNRRTQLLPLIADTLFSLAGGARDIGRDTHLIRMENRGVHQVGRGVVRTANWEVTSELPALSRLREVMGAALYDKRRRAYDPGLLRELLESAYLSPGTPLLGTTTEALFPVFRRRLRVELRLHRCLAELVAPRIPELEREFNAALKSRSTTRRWLEDTPPETDGWWESEHAWDRSWWDNPKDRRSFYAWVYYTRGPHNCGIAPGEVTSLDVGFWIRRFEDGTAPVLAEAIERVLKAYDGEWLKSLEIHPIWDKVAYLDDGRGVEYLGTRRRTDPARFEIVYRDWHGQPVGEDGEQETPEEQTVEEYGSLFFEEPTPSPEFRDEKTGDRLIRLAEPQPRKLFFSEDGKQLLAFSERQVEWLDVETLRSERSVSIPSAPSRVDHVVLSGDGRTFAVKFEEGMRPAGVRMQDAQTGETTRWLMQLRLDYVAVNADATLLAGFGPNRTLEAHFLGPEGSPERPVVQLPLESSQIALHPTRPWLVTGNSKLELWDLSTGEKLGTAEGNHLWERAFDAEGKRLFAVNEQYREGNYGREGVLSRLDPETRAFTVEKRFKGASEGHWLPKGRLLLRKGDVFRVVDGKTFQTVGRPVRARYFKAASPDGRWLLLDLEDDMLLWSLPAPAVEQGSAAEAGVQLEASDAGIRAEASAAGAQSEARDAGS</sequence>
<organism evidence="2 3">
    <name type="scientific">Archangium lansingense</name>
    <dbReference type="NCBI Taxonomy" id="2995310"/>
    <lineage>
        <taxon>Bacteria</taxon>
        <taxon>Pseudomonadati</taxon>
        <taxon>Myxococcota</taxon>
        <taxon>Myxococcia</taxon>
        <taxon>Myxococcales</taxon>
        <taxon>Cystobacterineae</taxon>
        <taxon>Archangiaceae</taxon>
        <taxon>Archangium</taxon>
    </lineage>
</organism>
<dbReference type="InterPro" id="IPR015943">
    <property type="entry name" value="WD40/YVTN_repeat-like_dom_sf"/>
</dbReference>
<keyword evidence="1" id="KW-0175">Coiled coil</keyword>
<dbReference type="EMBL" id="JAPNKA010000001">
    <property type="protein sequence ID" value="MCY1074110.1"/>
    <property type="molecule type" value="Genomic_DNA"/>
</dbReference>
<dbReference type="Proteomes" id="UP001207654">
    <property type="component" value="Unassembled WGS sequence"/>
</dbReference>